<dbReference type="EMBL" id="BGPR01002092">
    <property type="protein sequence ID" value="GBM67628.1"/>
    <property type="molecule type" value="Genomic_DNA"/>
</dbReference>
<keyword evidence="6" id="KW-0325">Glycoprotein</keyword>
<evidence type="ECO:0000256" key="9">
    <source>
        <dbReference type="RuleBase" id="RU361235"/>
    </source>
</evidence>
<evidence type="ECO:0000256" key="3">
    <source>
        <dbReference type="ARBA" id="ARBA00022801"/>
    </source>
</evidence>
<accession>A0A4Y2HQU3</accession>
<feature type="active site" description="Charge relay system" evidence="8">
    <location>
        <position position="383"/>
    </location>
</feature>
<comment type="catalytic activity">
    <reaction evidence="7">
        <text>acetylcholine + H2O = choline + acetate + H(+)</text>
        <dbReference type="Rhea" id="RHEA:17561"/>
        <dbReference type="ChEBI" id="CHEBI:15354"/>
        <dbReference type="ChEBI" id="CHEBI:15355"/>
        <dbReference type="ChEBI" id="CHEBI:15377"/>
        <dbReference type="ChEBI" id="CHEBI:15378"/>
        <dbReference type="ChEBI" id="CHEBI:30089"/>
        <dbReference type="EC" id="3.1.1.7"/>
    </reaction>
</comment>
<dbReference type="InterPro" id="IPR002018">
    <property type="entry name" value="CarbesteraseB"/>
</dbReference>
<dbReference type="GO" id="GO:0005615">
    <property type="term" value="C:extracellular space"/>
    <property type="evidence" value="ECO:0007669"/>
    <property type="project" value="TreeGrafter"/>
</dbReference>
<keyword evidence="2" id="KW-0719">Serine esterase</keyword>
<dbReference type="PANTHER" id="PTHR43918:SF4">
    <property type="entry name" value="CARBOXYLIC ESTER HYDROLASE"/>
    <property type="match status" value="1"/>
</dbReference>
<evidence type="ECO:0000256" key="2">
    <source>
        <dbReference type="ARBA" id="ARBA00022487"/>
    </source>
</evidence>
<dbReference type="InterPro" id="IPR050654">
    <property type="entry name" value="AChE-related_enzymes"/>
</dbReference>
<evidence type="ECO:0000256" key="6">
    <source>
        <dbReference type="ARBA" id="ARBA00023180"/>
    </source>
</evidence>
<dbReference type="EC" id="3.1.1.-" evidence="9"/>
<dbReference type="InterPro" id="IPR029058">
    <property type="entry name" value="AB_hydrolase_fold"/>
</dbReference>
<dbReference type="Gene3D" id="3.40.50.1820">
    <property type="entry name" value="alpha/beta hydrolase"/>
    <property type="match status" value="1"/>
</dbReference>
<evidence type="ECO:0000313" key="12">
    <source>
        <dbReference type="Proteomes" id="UP000499080"/>
    </source>
</evidence>
<evidence type="ECO:0000313" key="11">
    <source>
        <dbReference type="EMBL" id="GBM67628.1"/>
    </source>
</evidence>
<dbReference type="GO" id="GO:0005886">
    <property type="term" value="C:plasma membrane"/>
    <property type="evidence" value="ECO:0007669"/>
    <property type="project" value="TreeGrafter"/>
</dbReference>
<dbReference type="GO" id="GO:0006581">
    <property type="term" value="P:acetylcholine catabolic process"/>
    <property type="evidence" value="ECO:0007669"/>
    <property type="project" value="TreeGrafter"/>
</dbReference>
<gene>
    <name evidence="11" type="primary">ACES_31</name>
    <name evidence="11" type="ORF">AVEN_116587_1</name>
</gene>
<evidence type="ECO:0000256" key="7">
    <source>
        <dbReference type="ARBA" id="ARBA00048484"/>
    </source>
</evidence>
<evidence type="ECO:0000256" key="1">
    <source>
        <dbReference type="ARBA" id="ARBA00005964"/>
    </source>
</evidence>
<organism evidence="11 12">
    <name type="scientific">Araneus ventricosus</name>
    <name type="common">Orbweaver spider</name>
    <name type="synonym">Epeira ventricosa</name>
    <dbReference type="NCBI Taxonomy" id="182803"/>
    <lineage>
        <taxon>Eukaryota</taxon>
        <taxon>Metazoa</taxon>
        <taxon>Ecdysozoa</taxon>
        <taxon>Arthropoda</taxon>
        <taxon>Chelicerata</taxon>
        <taxon>Arachnida</taxon>
        <taxon>Araneae</taxon>
        <taxon>Araneomorphae</taxon>
        <taxon>Entelegynae</taxon>
        <taxon>Araneoidea</taxon>
        <taxon>Araneidae</taxon>
        <taxon>Araneus</taxon>
    </lineage>
</organism>
<evidence type="ECO:0000256" key="8">
    <source>
        <dbReference type="PIRSR" id="PIRSR600997-1"/>
    </source>
</evidence>
<dbReference type="FunFam" id="3.40.50.1820:FF:000029">
    <property type="entry name" value="Acetylcholinesterase"/>
    <property type="match status" value="1"/>
</dbReference>
<protein>
    <recommendedName>
        <fullName evidence="9">Carboxylic ester hydrolase</fullName>
        <ecNumber evidence="9">3.1.1.-</ecNumber>
    </recommendedName>
</protein>
<feature type="active site" description="Acyl-ester intermediate" evidence="8">
    <location>
        <position position="254"/>
    </location>
</feature>
<dbReference type="GO" id="GO:0019695">
    <property type="term" value="P:choline metabolic process"/>
    <property type="evidence" value="ECO:0007669"/>
    <property type="project" value="TreeGrafter"/>
</dbReference>
<dbReference type="PRINTS" id="PR00878">
    <property type="entry name" value="CHOLNESTRASE"/>
</dbReference>
<dbReference type="Proteomes" id="UP000499080">
    <property type="component" value="Unassembled WGS sequence"/>
</dbReference>
<evidence type="ECO:0000259" key="10">
    <source>
        <dbReference type="Pfam" id="PF00135"/>
    </source>
</evidence>
<feature type="domain" description="Carboxylesterase type B" evidence="10">
    <location>
        <begin position="65"/>
        <end position="560"/>
    </location>
</feature>
<dbReference type="InterPro" id="IPR019826">
    <property type="entry name" value="Carboxylesterase_B_AS"/>
</dbReference>
<evidence type="ECO:0000256" key="4">
    <source>
        <dbReference type="ARBA" id="ARBA00022867"/>
    </source>
</evidence>
<keyword evidence="4" id="KW-0531">Neurotransmitter degradation</keyword>
<feature type="active site" description="Charge relay system" evidence="8">
    <location>
        <position position="497"/>
    </location>
</feature>
<dbReference type="OrthoDB" id="6424772at2759"/>
<sequence length="585" mass="66359">MYRYEDATHETRCQKIPPHISRIEDRIETELDFPNRNMGVNIMMCVCARELGFIVGVEIASSLNTFVYTSLGPIQGTSENVHRVPVQAFLGIPYAEPPLGNQRFLKPKPVKPWTKTLEATKLPPACIQYTIYPFPWYDDLPGKSEDCLYLNIYAPSYAKTGSNLAVLFWIHGGGFVFGSSRMDVYDASALVLHGNVIVVTINYRLGVLGFLTSNTKDAPGNVGMYDMFTALQWVNQNIQSFGGDKERITLIGESAGSFSVSLFCVSPLTKGLFSGAIMESGSTIYLITNQLQSNMDLSQQVAEIVGCTSDDKTIESDPESVVGCLRNKNATSLARALWSLNPTATSFYWPQYGDDLFPSNTIDDIRNGNFHDVPLLIGNNRDEGSFFITTTDSKTFGFFGQKDTKINKTYADHVIRNFFEGYGNPEKYARYYLDSVTDDDYDAIRRQTYTAVGDNILLCPTVYFAESYAERKNEVYFYFFVHRPSNSIWAPWMGVAHFDEVQFVFGRPIRKPELYEPNEIELSKKMILAWTNFAKYEAPSYTFYWPKYSKDKHDLVYIDTVFRGDLYGSGPHLENCNFLRDHYGF</sequence>
<dbReference type="InterPro" id="IPR000997">
    <property type="entry name" value="Cholinesterase"/>
</dbReference>
<dbReference type="PROSITE" id="PS00941">
    <property type="entry name" value="CARBOXYLESTERASE_B_2"/>
    <property type="match status" value="1"/>
</dbReference>
<comment type="similarity">
    <text evidence="1 9">Belongs to the type-B carboxylesterase/lipase family.</text>
</comment>
<dbReference type="InterPro" id="IPR019819">
    <property type="entry name" value="Carboxylesterase_B_CS"/>
</dbReference>
<keyword evidence="12" id="KW-1185">Reference proteome</keyword>
<dbReference type="Pfam" id="PF00135">
    <property type="entry name" value="COesterase"/>
    <property type="match status" value="1"/>
</dbReference>
<proteinExistence type="inferred from homology"/>
<evidence type="ECO:0000256" key="5">
    <source>
        <dbReference type="ARBA" id="ARBA00023157"/>
    </source>
</evidence>
<dbReference type="GO" id="GO:0003990">
    <property type="term" value="F:acetylcholinesterase activity"/>
    <property type="evidence" value="ECO:0007669"/>
    <property type="project" value="UniProtKB-EC"/>
</dbReference>
<dbReference type="PROSITE" id="PS00122">
    <property type="entry name" value="CARBOXYLESTERASE_B_1"/>
    <property type="match status" value="1"/>
</dbReference>
<keyword evidence="3 9" id="KW-0378">Hydrolase</keyword>
<dbReference type="SUPFAM" id="SSF53474">
    <property type="entry name" value="alpha/beta-Hydrolases"/>
    <property type="match status" value="1"/>
</dbReference>
<dbReference type="PANTHER" id="PTHR43918">
    <property type="entry name" value="ACETYLCHOLINESTERASE"/>
    <property type="match status" value="1"/>
</dbReference>
<keyword evidence="5" id="KW-1015">Disulfide bond</keyword>
<reference evidence="11 12" key="1">
    <citation type="journal article" date="2019" name="Sci. Rep.">
        <title>Orb-weaving spider Araneus ventricosus genome elucidates the spidroin gene catalogue.</title>
        <authorList>
            <person name="Kono N."/>
            <person name="Nakamura H."/>
            <person name="Ohtoshi R."/>
            <person name="Moran D.A.P."/>
            <person name="Shinohara A."/>
            <person name="Yoshida Y."/>
            <person name="Fujiwara M."/>
            <person name="Mori M."/>
            <person name="Tomita M."/>
            <person name="Arakawa K."/>
        </authorList>
    </citation>
    <scope>NUCLEOTIDE SEQUENCE [LARGE SCALE GENOMIC DNA]</scope>
</reference>
<name>A0A4Y2HQU3_ARAVE</name>
<comment type="caution">
    <text evidence="11">The sequence shown here is derived from an EMBL/GenBank/DDBJ whole genome shotgun (WGS) entry which is preliminary data.</text>
</comment>
<dbReference type="AlphaFoldDB" id="A0A4Y2HQU3"/>